<evidence type="ECO:0000313" key="1">
    <source>
        <dbReference type="EMBL" id="CAA2617671.1"/>
    </source>
</evidence>
<name>A0A7I8IHL2_SPIIN</name>
<proteinExistence type="predicted"/>
<protein>
    <submittedName>
        <fullName evidence="1">Uncharacterized protein</fullName>
    </submittedName>
</protein>
<dbReference type="EMBL" id="CACRZD030000003">
    <property type="protein sequence ID" value="CAA6657365.1"/>
    <property type="molecule type" value="Genomic_DNA"/>
</dbReference>
<dbReference type="EMBL" id="LR743590">
    <property type="protein sequence ID" value="CAA2617671.1"/>
    <property type="molecule type" value="Genomic_DNA"/>
</dbReference>
<keyword evidence="2" id="KW-1185">Reference proteome</keyword>
<dbReference type="Proteomes" id="UP001189122">
    <property type="component" value="Unassembled WGS sequence"/>
</dbReference>
<dbReference type="AlphaFoldDB" id="A0A7I8IHL2"/>
<reference evidence="1 2" key="1">
    <citation type="submission" date="2019-12" db="EMBL/GenBank/DDBJ databases">
        <authorList>
            <person name="Scholz U."/>
            <person name="Mascher M."/>
            <person name="Fiebig A."/>
        </authorList>
    </citation>
    <scope>NUCLEOTIDE SEQUENCE</scope>
</reference>
<accession>A0A7I8IHL2</accession>
<organism evidence="1">
    <name type="scientific">Spirodela intermedia</name>
    <name type="common">Intermediate duckweed</name>
    <dbReference type="NCBI Taxonomy" id="51605"/>
    <lineage>
        <taxon>Eukaryota</taxon>
        <taxon>Viridiplantae</taxon>
        <taxon>Streptophyta</taxon>
        <taxon>Embryophyta</taxon>
        <taxon>Tracheophyta</taxon>
        <taxon>Spermatophyta</taxon>
        <taxon>Magnoliopsida</taxon>
        <taxon>Liliopsida</taxon>
        <taxon>Araceae</taxon>
        <taxon>Lemnoideae</taxon>
        <taxon>Spirodela</taxon>
    </lineage>
</organism>
<gene>
    <name evidence="1" type="ORF">SI7747_03003833</name>
</gene>
<evidence type="ECO:0000313" key="2">
    <source>
        <dbReference type="Proteomes" id="UP001189122"/>
    </source>
</evidence>
<sequence length="30" mass="3403">MFSSVMAVGRRIQSSSSARGQRAGLYNLWW</sequence>